<sequence length="127" mass="15122">MNENGTYTLYRTDDHRCSNVIYNANAEHINYSARETTKKCNNQERRCDGILMKQNSENNIKHKQKLPTMSRKRYTRFFFTAGAKTSVNYSMKRIRITHTIIFYLHITRSSIQHIVVLKNMQIFRVVD</sequence>
<protein>
    <submittedName>
        <fullName evidence="1">Uncharacterized protein</fullName>
    </submittedName>
</protein>
<dbReference type="AlphaFoldDB" id="A0AAN8XCM9"/>
<gene>
    <name evidence="1" type="ORF">SK128_003982</name>
</gene>
<keyword evidence="2" id="KW-1185">Reference proteome</keyword>
<evidence type="ECO:0000313" key="2">
    <source>
        <dbReference type="Proteomes" id="UP001381693"/>
    </source>
</evidence>
<evidence type="ECO:0000313" key="1">
    <source>
        <dbReference type="EMBL" id="KAK7080912.1"/>
    </source>
</evidence>
<reference evidence="1 2" key="1">
    <citation type="submission" date="2023-11" db="EMBL/GenBank/DDBJ databases">
        <title>Halocaridina rubra genome assembly.</title>
        <authorList>
            <person name="Smith C."/>
        </authorList>
    </citation>
    <scope>NUCLEOTIDE SEQUENCE [LARGE SCALE GENOMIC DNA]</scope>
    <source>
        <strain evidence="1">EP-1</strain>
        <tissue evidence="1">Whole</tissue>
    </source>
</reference>
<proteinExistence type="predicted"/>
<comment type="caution">
    <text evidence="1">The sequence shown here is derived from an EMBL/GenBank/DDBJ whole genome shotgun (WGS) entry which is preliminary data.</text>
</comment>
<dbReference type="EMBL" id="JAXCGZ010005753">
    <property type="protein sequence ID" value="KAK7080912.1"/>
    <property type="molecule type" value="Genomic_DNA"/>
</dbReference>
<name>A0AAN8XCM9_HALRR</name>
<dbReference type="Proteomes" id="UP001381693">
    <property type="component" value="Unassembled WGS sequence"/>
</dbReference>
<accession>A0AAN8XCM9</accession>
<organism evidence="1 2">
    <name type="scientific">Halocaridina rubra</name>
    <name type="common">Hawaiian red shrimp</name>
    <dbReference type="NCBI Taxonomy" id="373956"/>
    <lineage>
        <taxon>Eukaryota</taxon>
        <taxon>Metazoa</taxon>
        <taxon>Ecdysozoa</taxon>
        <taxon>Arthropoda</taxon>
        <taxon>Crustacea</taxon>
        <taxon>Multicrustacea</taxon>
        <taxon>Malacostraca</taxon>
        <taxon>Eumalacostraca</taxon>
        <taxon>Eucarida</taxon>
        <taxon>Decapoda</taxon>
        <taxon>Pleocyemata</taxon>
        <taxon>Caridea</taxon>
        <taxon>Atyoidea</taxon>
        <taxon>Atyidae</taxon>
        <taxon>Halocaridina</taxon>
    </lineage>
</organism>